<dbReference type="RefSeq" id="WP_138943790.1">
    <property type="nucleotide sequence ID" value="NZ_CP045804.1"/>
</dbReference>
<dbReference type="EMBL" id="CP045810">
    <property type="protein sequence ID" value="QHN41610.1"/>
    <property type="molecule type" value="Genomic_DNA"/>
</dbReference>
<dbReference type="AlphaFoldDB" id="A0A857MLP2"/>
<gene>
    <name evidence="1" type="ORF">GII30_22800</name>
</gene>
<organism evidence="1">
    <name type="scientific">Gordonia amarae</name>
    <dbReference type="NCBI Taxonomy" id="36821"/>
    <lineage>
        <taxon>Bacteria</taxon>
        <taxon>Bacillati</taxon>
        <taxon>Actinomycetota</taxon>
        <taxon>Actinomycetes</taxon>
        <taxon>Mycobacteriales</taxon>
        <taxon>Gordoniaceae</taxon>
        <taxon>Gordonia</taxon>
    </lineage>
</organism>
<reference evidence="1" key="1">
    <citation type="journal article" date="2021" name="Nat. Microbiol.">
        <title>Cocultivation of an ultrasmall environmental parasitic bacterium with lytic ability against bacteria associated with wastewater foams.</title>
        <authorList>
            <person name="Batinovic S."/>
            <person name="Rose J.J.A."/>
            <person name="Ratcliffe J."/>
            <person name="Seviour R.J."/>
            <person name="Petrovski S."/>
        </authorList>
    </citation>
    <scope>NUCLEOTIDE SEQUENCE</scope>
    <source>
        <strain evidence="1">CON44</strain>
    </source>
</reference>
<sequence length="202" mass="21416">MTNTILAADAAGSPILAVIVGCEIGFWVLVLGGLAVRYLLRMPGLSRAILLLVPLLDLTLLVAVALDLNRGTPVGNIHGLAGIYLGVTVAFGHSMIAWADVRFAHRFAGGPKPVKPPKHGPAAMRHELHLFAQWLLAAAIAAAAIFLLSNTVADDTQADDLAATYDALGIVTVIWLLTGPVWVLFSAKDDDPADRHPTRIPR</sequence>
<accession>A0A857MLP2</accession>
<proteinExistence type="predicted"/>
<name>A0A857MLP2_9ACTN</name>
<evidence type="ECO:0000313" key="1">
    <source>
        <dbReference type="EMBL" id="QHN41610.1"/>
    </source>
</evidence>
<protein>
    <submittedName>
        <fullName evidence="1">Uncharacterized protein</fullName>
    </submittedName>
</protein>